<evidence type="ECO:0000256" key="2">
    <source>
        <dbReference type="ARBA" id="ARBA00023125"/>
    </source>
</evidence>
<name>A0A085LN46_9BILA</name>
<evidence type="ECO:0000313" key="5">
    <source>
        <dbReference type="EMBL" id="KFD46392.1"/>
    </source>
</evidence>
<dbReference type="Proteomes" id="UP000030764">
    <property type="component" value="Unassembled WGS sequence"/>
</dbReference>
<gene>
    <name evidence="5" type="ORF">M513_12727</name>
</gene>
<dbReference type="SMART" id="SM00674">
    <property type="entry name" value="CENPB"/>
    <property type="match status" value="1"/>
</dbReference>
<reference evidence="5 6" key="1">
    <citation type="journal article" date="2014" name="Nat. Genet.">
        <title>Genome and transcriptome of the porcine whipworm Trichuris suis.</title>
        <authorList>
            <person name="Jex A.R."/>
            <person name="Nejsum P."/>
            <person name="Schwarz E.M."/>
            <person name="Hu L."/>
            <person name="Young N.D."/>
            <person name="Hall R.S."/>
            <person name="Korhonen P.K."/>
            <person name="Liao S."/>
            <person name="Thamsborg S."/>
            <person name="Xia J."/>
            <person name="Xu P."/>
            <person name="Wang S."/>
            <person name="Scheerlinck J.P."/>
            <person name="Hofmann A."/>
            <person name="Sternberg P.W."/>
            <person name="Wang J."/>
            <person name="Gasser R.B."/>
        </authorList>
    </citation>
    <scope>NUCLEOTIDE SEQUENCE [LARGE SCALE GENOMIC DNA]</scope>
    <source>
        <strain evidence="5">DCEP-RM93M</strain>
    </source>
</reference>
<dbReference type="AlphaFoldDB" id="A0A085LN46"/>
<evidence type="ECO:0000313" key="6">
    <source>
        <dbReference type="Proteomes" id="UP000030764"/>
    </source>
</evidence>
<evidence type="ECO:0000256" key="1">
    <source>
        <dbReference type="ARBA" id="ARBA00004123"/>
    </source>
</evidence>
<dbReference type="PANTHER" id="PTHR19303:SF16">
    <property type="entry name" value="JERKY PROTEIN HOMOLOG-LIKE"/>
    <property type="match status" value="1"/>
</dbReference>
<sequence>MFGHVESDRSVERVASPISASSSSVELCAVATGNTLGAVQSYSRNSFLFPVPPVTISLMRLLCLSRRALEKELVALFGALLPIVSTGCSVFPLVFICPNTIMDGSAIGEAKQGVSVRRLSEEYGVGVSTIYDLSKQKDKLLEFCIESDERRLLKSRKTLHRANSHDLDRVLKEWIGHRRSESVPLSRETIMSQARRYHDELKIQGSCGYSIGWYQKFQRRNGIKTVTVSRDKGSADHEAAMEFVEDFARIIANEKLSPEQVYNADETSLFWRYCPRRTVTTSDGIAPTGVKDAKERISVLACGNAAGTRRCEQRDNTEDLTEGKITADLLRYANSIAPESISRLEEVDIEEVFNVDNEAPTGFSLTDVAEMVLNDCEHNRSDDEEDVVSTAKRVSTQKTVKMCDKRIEALLQRAFMTEQDIMAVYKIKEKLLQQRLRLTRQIVLSEALKNVTEHRASTSAEGAPDN</sequence>
<dbReference type="PANTHER" id="PTHR19303">
    <property type="entry name" value="TRANSPOSON"/>
    <property type="match status" value="1"/>
</dbReference>
<dbReference type="InterPro" id="IPR006600">
    <property type="entry name" value="HTH_CenpB_DNA-bd_dom"/>
</dbReference>
<keyword evidence="3" id="KW-0472">Membrane</keyword>
<dbReference type="GO" id="GO:0003677">
    <property type="term" value="F:DNA binding"/>
    <property type="evidence" value="ECO:0007669"/>
    <property type="project" value="UniProtKB-KW"/>
</dbReference>
<dbReference type="InterPro" id="IPR009057">
    <property type="entry name" value="Homeodomain-like_sf"/>
</dbReference>
<evidence type="ECO:0000259" key="4">
    <source>
        <dbReference type="PROSITE" id="PS51253"/>
    </source>
</evidence>
<evidence type="ECO:0000256" key="3">
    <source>
        <dbReference type="SAM" id="Phobius"/>
    </source>
</evidence>
<keyword evidence="3" id="KW-0812">Transmembrane</keyword>
<keyword evidence="2" id="KW-0238">DNA-binding</keyword>
<protein>
    <recommendedName>
        <fullName evidence="4">HTH CENPB-type domain-containing protein</fullName>
    </recommendedName>
</protein>
<accession>A0A085LN46</accession>
<dbReference type="SUPFAM" id="SSF46689">
    <property type="entry name" value="Homeodomain-like"/>
    <property type="match status" value="1"/>
</dbReference>
<dbReference type="InterPro" id="IPR050863">
    <property type="entry name" value="CenT-Element_Derived"/>
</dbReference>
<dbReference type="Pfam" id="PF03221">
    <property type="entry name" value="HTH_Tnp_Tc5"/>
    <property type="match status" value="1"/>
</dbReference>
<feature type="transmembrane region" description="Helical" evidence="3">
    <location>
        <begin position="73"/>
        <end position="95"/>
    </location>
</feature>
<dbReference type="GO" id="GO:0005634">
    <property type="term" value="C:nucleus"/>
    <property type="evidence" value="ECO:0007669"/>
    <property type="project" value="UniProtKB-SubCell"/>
</dbReference>
<dbReference type="Gene3D" id="1.10.10.60">
    <property type="entry name" value="Homeodomain-like"/>
    <property type="match status" value="1"/>
</dbReference>
<keyword evidence="3" id="KW-1133">Transmembrane helix</keyword>
<proteinExistence type="predicted"/>
<keyword evidence="6" id="KW-1185">Reference proteome</keyword>
<dbReference type="EMBL" id="KL363374">
    <property type="protein sequence ID" value="KFD46392.1"/>
    <property type="molecule type" value="Genomic_DNA"/>
</dbReference>
<dbReference type="PROSITE" id="PS51253">
    <property type="entry name" value="HTH_CENPB"/>
    <property type="match status" value="1"/>
</dbReference>
<comment type="subcellular location">
    <subcellularLocation>
        <location evidence="1">Nucleus</location>
    </subcellularLocation>
</comment>
<feature type="domain" description="HTH CENPB-type" evidence="4">
    <location>
        <begin position="155"/>
        <end position="227"/>
    </location>
</feature>
<organism evidence="5 6">
    <name type="scientific">Trichuris suis</name>
    <name type="common">pig whipworm</name>
    <dbReference type="NCBI Taxonomy" id="68888"/>
    <lineage>
        <taxon>Eukaryota</taxon>
        <taxon>Metazoa</taxon>
        <taxon>Ecdysozoa</taxon>
        <taxon>Nematoda</taxon>
        <taxon>Enoplea</taxon>
        <taxon>Dorylaimia</taxon>
        <taxon>Trichinellida</taxon>
        <taxon>Trichuridae</taxon>
        <taxon>Trichuris</taxon>
    </lineage>
</organism>